<dbReference type="AlphaFoldDB" id="A0A4C1SUC6"/>
<accession>A0A4C1SUC6</accession>
<keyword evidence="2" id="KW-1185">Reference proteome</keyword>
<name>A0A4C1SUC6_EUMVA</name>
<reference evidence="1 2" key="1">
    <citation type="journal article" date="2019" name="Commun. Biol.">
        <title>The bagworm genome reveals a unique fibroin gene that provides high tensile strength.</title>
        <authorList>
            <person name="Kono N."/>
            <person name="Nakamura H."/>
            <person name="Ohtoshi R."/>
            <person name="Tomita M."/>
            <person name="Numata K."/>
            <person name="Arakawa K."/>
        </authorList>
    </citation>
    <scope>NUCLEOTIDE SEQUENCE [LARGE SCALE GENOMIC DNA]</scope>
</reference>
<dbReference type="Proteomes" id="UP000299102">
    <property type="component" value="Unassembled WGS sequence"/>
</dbReference>
<comment type="caution">
    <text evidence="1">The sequence shown here is derived from an EMBL/GenBank/DDBJ whole genome shotgun (WGS) entry which is preliminary data.</text>
</comment>
<evidence type="ECO:0000313" key="2">
    <source>
        <dbReference type="Proteomes" id="UP000299102"/>
    </source>
</evidence>
<feature type="non-terminal residue" evidence="1">
    <location>
        <position position="50"/>
    </location>
</feature>
<dbReference type="EMBL" id="BGZK01003915">
    <property type="protein sequence ID" value="GBP05535.1"/>
    <property type="molecule type" value="Genomic_DNA"/>
</dbReference>
<protein>
    <submittedName>
        <fullName evidence="1">Uncharacterized protein</fullName>
    </submittedName>
</protein>
<gene>
    <name evidence="1" type="ORF">EVAR_71344_1</name>
</gene>
<evidence type="ECO:0000313" key="1">
    <source>
        <dbReference type="EMBL" id="GBP05535.1"/>
    </source>
</evidence>
<sequence>MLTCRLSGHLVRNARPLEGLRAERELVRNPKEGACVCHHNVSCKIGTVIG</sequence>
<organism evidence="1 2">
    <name type="scientific">Eumeta variegata</name>
    <name type="common">Bagworm moth</name>
    <name type="synonym">Eumeta japonica</name>
    <dbReference type="NCBI Taxonomy" id="151549"/>
    <lineage>
        <taxon>Eukaryota</taxon>
        <taxon>Metazoa</taxon>
        <taxon>Ecdysozoa</taxon>
        <taxon>Arthropoda</taxon>
        <taxon>Hexapoda</taxon>
        <taxon>Insecta</taxon>
        <taxon>Pterygota</taxon>
        <taxon>Neoptera</taxon>
        <taxon>Endopterygota</taxon>
        <taxon>Lepidoptera</taxon>
        <taxon>Glossata</taxon>
        <taxon>Ditrysia</taxon>
        <taxon>Tineoidea</taxon>
        <taxon>Psychidae</taxon>
        <taxon>Oiketicinae</taxon>
        <taxon>Eumeta</taxon>
    </lineage>
</organism>
<proteinExistence type="predicted"/>